<gene>
    <name evidence="1" type="ORF">K1T71_003618</name>
</gene>
<dbReference type="EMBL" id="CM034392">
    <property type="protein sequence ID" value="KAJ0180214.1"/>
    <property type="molecule type" value="Genomic_DNA"/>
</dbReference>
<evidence type="ECO:0000313" key="1">
    <source>
        <dbReference type="EMBL" id="KAJ0180214.1"/>
    </source>
</evidence>
<dbReference type="Proteomes" id="UP000824533">
    <property type="component" value="Linkage Group LG06"/>
</dbReference>
<protein>
    <submittedName>
        <fullName evidence="1">Uncharacterized protein</fullName>
    </submittedName>
</protein>
<proteinExistence type="predicted"/>
<reference evidence="1 2" key="1">
    <citation type="journal article" date="2021" name="Front. Genet.">
        <title>Chromosome-Level Genome Assembly Reveals Significant Gene Expansion in the Toll and IMD Signaling Pathways of Dendrolimus kikuchii.</title>
        <authorList>
            <person name="Zhou J."/>
            <person name="Wu P."/>
            <person name="Xiong Z."/>
            <person name="Liu N."/>
            <person name="Zhao N."/>
            <person name="Ji M."/>
            <person name="Qiu Y."/>
            <person name="Yang B."/>
        </authorList>
    </citation>
    <scope>NUCLEOTIDE SEQUENCE [LARGE SCALE GENOMIC DNA]</scope>
    <source>
        <strain evidence="1">Ann1</strain>
    </source>
</reference>
<sequence>MFHECTYIHTYITSRQFPCGVGTYNRAPFRLILTYLTCFFDVHSSCHARSMASVDYSEVPVKEKNLHTPPLEEIVEVLSAGLPATFESVEVSVVDSPDLTQPPFHLTSSGLSGSSKLVEVGGVPYLLPLVQRDKIYDLARLMQHLKRDPGFIIGAGAGPWPYTGVNCEYYDGTWRGRGGAVIKVVVKKRIGEANFISAIRETLKNHYGDKIVGLGGTFLLRKGRGKFHVMPAFSTTPLCSDSDVDNWLHYFEMAAPMNVVGTLITGDPDLDLRVQHFHGWGEHGDGGHYHYDTTPETVEYEGYFALAESIIRVDAPQVTHTVGRD</sequence>
<keyword evidence="2" id="KW-1185">Reference proteome</keyword>
<evidence type="ECO:0000313" key="2">
    <source>
        <dbReference type="Proteomes" id="UP000824533"/>
    </source>
</evidence>
<accession>A0ACC1D8C6</accession>
<organism evidence="1 2">
    <name type="scientific">Dendrolimus kikuchii</name>
    <dbReference type="NCBI Taxonomy" id="765133"/>
    <lineage>
        <taxon>Eukaryota</taxon>
        <taxon>Metazoa</taxon>
        <taxon>Ecdysozoa</taxon>
        <taxon>Arthropoda</taxon>
        <taxon>Hexapoda</taxon>
        <taxon>Insecta</taxon>
        <taxon>Pterygota</taxon>
        <taxon>Neoptera</taxon>
        <taxon>Endopterygota</taxon>
        <taxon>Lepidoptera</taxon>
        <taxon>Glossata</taxon>
        <taxon>Ditrysia</taxon>
        <taxon>Bombycoidea</taxon>
        <taxon>Lasiocampidae</taxon>
        <taxon>Dendrolimus</taxon>
    </lineage>
</organism>
<comment type="caution">
    <text evidence="1">The sequence shown here is derived from an EMBL/GenBank/DDBJ whole genome shotgun (WGS) entry which is preliminary data.</text>
</comment>
<name>A0ACC1D8C6_9NEOP</name>